<feature type="region of interest" description="Disordered" evidence="2">
    <location>
        <begin position="52"/>
        <end position="130"/>
    </location>
</feature>
<keyword evidence="1" id="KW-0863">Zinc-finger</keyword>
<evidence type="ECO:0000256" key="1">
    <source>
        <dbReference type="PROSITE-ProRule" id="PRU00047"/>
    </source>
</evidence>
<evidence type="ECO:0000256" key="2">
    <source>
        <dbReference type="SAM" id="MobiDB-lite"/>
    </source>
</evidence>
<reference evidence="5" key="2">
    <citation type="submission" date="2025-08" db="UniProtKB">
        <authorList>
            <consortium name="RefSeq"/>
        </authorList>
    </citation>
    <scope>IDENTIFICATION</scope>
</reference>
<dbReference type="SUPFAM" id="SSF50630">
    <property type="entry name" value="Acid proteases"/>
    <property type="match status" value="1"/>
</dbReference>
<dbReference type="SUPFAM" id="SSF57756">
    <property type="entry name" value="Retrovirus zinc finger-like domains"/>
    <property type="match status" value="1"/>
</dbReference>
<dbReference type="CDD" id="cd00303">
    <property type="entry name" value="retropepsin_like"/>
    <property type="match status" value="1"/>
</dbReference>
<keyword evidence="1" id="KW-0479">Metal-binding</keyword>
<organism evidence="4 5">
    <name type="scientific">Gossypium hirsutum</name>
    <name type="common">Upland cotton</name>
    <name type="synonym">Gossypium mexicanum</name>
    <dbReference type="NCBI Taxonomy" id="3635"/>
    <lineage>
        <taxon>Eukaryota</taxon>
        <taxon>Viridiplantae</taxon>
        <taxon>Streptophyta</taxon>
        <taxon>Embryophyta</taxon>
        <taxon>Tracheophyta</taxon>
        <taxon>Spermatophyta</taxon>
        <taxon>Magnoliopsida</taxon>
        <taxon>eudicotyledons</taxon>
        <taxon>Gunneridae</taxon>
        <taxon>Pentapetalae</taxon>
        <taxon>rosids</taxon>
        <taxon>malvids</taxon>
        <taxon>Malvales</taxon>
        <taxon>Malvaceae</taxon>
        <taxon>Malvoideae</taxon>
        <taxon>Gossypium</taxon>
    </lineage>
</organism>
<dbReference type="Gene3D" id="2.40.70.10">
    <property type="entry name" value="Acid Proteases"/>
    <property type="match status" value="1"/>
</dbReference>
<dbReference type="InterPro" id="IPR021109">
    <property type="entry name" value="Peptidase_aspartic_dom_sf"/>
</dbReference>
<protein>
    <recommendedName>
        <fullName evidence="3">CCHC-type domain-containing protein</fullName>
    </recommendedName>
</protein>
<dbReference type="InterPro" id="IPR036875">
    <property type="entry name" value="Znf_CCHC_sf"/>
</dbReference>
<dbReference type="InterPro" id="IPR005162">
    <property type="entry name" value="Retrotrans_gag_dom"/>
</dbReference>
<keyword evidence="4" id="KW-1185">Reference proteome</keyword>
<feature type="region of interest" description="Disordered" evidence="2">
    <location>
        <begin position="1"/>
        <end position="34"/>
    </location>
</feature>
<dbReference type="PANTHER" id="PTHR35046:SF9">
    <property type="entry name" value="RNA-DIRECTED DNA POLYMERASE"/>
    <property type="match status" value="1"/>
</dbReference>
<dbReference type="GeneID" id="121214541"/>
<dbReference type="InterPro" id="IPR001878">
    <property type="entry name" value="Znf_CCHC"/>
</dbReference>
<evidence type="ECO:0000313" key="4">
    <source>
        <dbReference type="Proteomes" id="UP000818029"/>
    </source>
</evidence>
<accession>A0ABM2ZQY8</accession>
<evidence type="ECO:0000313" key="5">
    <source>
        <dbReference type="RefSeq" id="XP_040944247.1"/>
    </source>
</evidence>
<feature type="domain" description="CCHC-type" evidence="3">
    <location>
        <begin position="303"/>
        <end position="319"/>
    </location>
</feature>
<sequence length="538" mass="62516">MSQDTEQNVVGRPERQPVRNIAPGGGGVPDLGQQALLREFQQMLRNELESIKERLDRVEGGPTREGTPQGLRRERGRARPFVDDPFEPSEEESDQALDPNERRRGQRNRGPRDRGQVDDDLKGIKLSIPPFHGKSDPEAYLEWERKIEVIFECHNYSERKKVKLPAIEFSNYAMVWWDQLTTSRRRNGERPISSWTEMKVVMRKRFIPSYYYRELYQKLQNLTQGNRSVEDYFKEMEIAMIRANVDEDREATMARFLAGLNRDIANVVELQHYVEVVDMVSKPVGETSKGKEVVMPNRSREIKCFKCLGRGHIASQCPNRTNMILRANGEIESEEDDDEEPDETVEEEDELEYAVDGEILVIKRSLSLQSVENEQQRENIFHTRCHVQGKVCSLIVDGGSCTNVASTLMVEKLGLPTTKHPQPYKLQRLNDGGELKVTKQVLVPFTIGKYFDKVLCDVVPMHAGHMLLGRPWQFDRKAIHDRFTNHYTFKFEGKNVTLVPMTPRQVYEDQLKLRESFEKFRENEKESEKHTEKRKKNF</sequence>
<reference evidence="4" key="1">
    <citation type="journal article" date="2020" name="Nat. Genet.">
        <title>Genomic diversifications of five Gossypium allopolyploid species and their impact on cotton improvement.</title>
        <authorList>
            <person name="Chen Z.J."/>
            <person name="Sreedasyam A."/>
            <person name="Ando A."/>
            <person name="Song Q."/>
            <person name="De Santiago L.M."/>
            <person name="Hulse-Kemp A.M."/>
            <person name="Ding M."/>
            <person name="Ye W."/>
            <person name="Kirkbride R.C."/>
            <person name="Jenkins J."/>
            <person name="Plott C."/>
            <person name="Lovell J."/>
            <person name="Lin Y.M."/>
            <person name="Vaughn R."/>
            <person name="Liu B."/>
            <person name="Simpson S."/>
            <person name="Scheffler B.E."/>
            <person name="Wen L."/>
            <person name="Saski C.A."/>
            <person name="Grover C.E."/>
            <person name="Hu G."/>
            <person name="Conover J.L."/>
            <person name="Carlson J.W."/>
            <person name="Shu S."/>
            <person name="Boston L.B."/>
            <person name="Williams M."/>
            <person name="Peterson D.G."/>
            <person name="McGee K."/>
            <person name="Jones D.C."/>
            <person name="Wendel J.F."/>
            <person name="Stelly D.M."/>
            <person name="Grimwood J."/>
            <person name="Schmutz J."/>
        </authorList>
    </citation>
    <scope>NUCLEOTIDE SEQUENCE [LARGE SCALE GENOMIC DNA]</scope>
    <source>
        <strain evidence="4">cv. TM-1</strain>
    </source>
</reference>
<dbReference type="PROSITE" id="PS50158">
    <property type="entry name" value="ZF_CCHC"/>
    <property type="match status" value="1"/>
</dbReference>
<evidence type="ECO:0000259" key="3">
    <source>
        <dbReference type="PROSITE" id="PS50158"/>
    </source>
</evidence>
<feature type="compositionally biased region" description="Acidic residues" evidence="2">
    <location>
        <begin position="84"/>
        <end position="95"/>
    </location>
</feature>
<feature type="compositionally biased region" description="Basic and acidic residues" evidence="2">
    <location>
        <begin position="110"/>
        <end position="123"/>
    </location>
</feature>
<proteinExistence type="predicted"/>
<name>A0ABM2ZQY8_GOSHI</name>
<keyword evidence="1" id="KW-0862">Zinc</keyword>
<gene>
    <name evidence="5" type="primary">LOC121214541</name>
</gene>
<dbReference type="Proteomes" id="UP000818029">
    <property type="component" value="Chromosome D02"/>
</dbReference>
<dbReference type="PANTHER" id="PTHR35046">
    <property type="entry name" value="ZINC KNUCKLE (CCHC-TYPE) FAMILY PROTEIN"/>
    <property type="match status" value="1"/>
</dbReference>
<dbReference type="RefSeq" id="XP_040944247.1">
    <property type="nucleotide sequence ID" value="XM_041088313.1"/>
</dbReference>
<dbReference type="Gene3D" id="4.10.60.10">
    <property type="entry name" value="Zinc finger, CCHC-type"/>
    <property type="match status" value="1"/>
</dbReference>
<dbReference type="SMART" id="SM00343">
    <property type="entry name" value="ZnF_C2HC"/>
    <property type="match status" value="1"/>
</dbReference>
<dbReference type="Pfam" id="PF03732">
    <property type="entry name" value="Retrotrans_gag"/>
    <property type="match status" value="1"/>
</dbReference>